<dbReference type="Pfam" id="PF03073">
    <property type="entry name" value="TspO_MBR"/>
    <property type="match status" value="1"/>
</dbReference>
<name>A0ABT9CBP3_9BACL</name>
<feature type="transmembrane region" description="Helical" evidence="6">
    <location>
        <begin position="83"/>
        <end position="102"/>
    </location>
</feature>
<dbReference type="EMBL" id="JAUQTB010000004">
    <property type="protein sequence ID" value="MDO7906676.1"/>
    <property type="molecule type" value="Genomic_DNA"/>
</dbReference>
<feature type="transmembrane region" description="Helical" evidence="6">
    <location>
        <begin position="12"/>
        <end position="31"/>
    </location>
</feature>
<dbReference type="Gene3D" id="1.20.1260.100">
    <property type="entry name" value="TspO/MBR protein"/>
    <property type="match status" value="1"/>
</dbReference>
<feature type="transmembrane region" description="Helical" evidence="6">
    <location>
        <begin position="201"/>
        <end position="218"/>
    </location>
</feature>
<evidence type="ECO:0000313" key="8">
    <source>
        <dbReference type="Proteomes" id="UP001240171"/>
    </source>
</evidence>
<dbReference type="InterPro" id="IPR038330">
    <property type="entry name" value="TspO/MBR-related_sf"/>
</dbReference>
<dbReference type="RefSeq" id="WP_305023877.1">
    <property type="nucleotide sequence ID" value="NZ_JAUQTB010000004.1"/>
</dbReference>
<gene>
    <name evidence="7" type="ORF">Q5741_09605</name>
</gene>
<evidence type="ECO:0000256" key="6">
    <source>
        <dbReference type="SAM" id="Phobius"/>
    </source>
</evidence>
<evidence type="ECO:0000256" key="2">
    <source>
        <dbReference type="ARBA" id="ARBA00007524"/>
    </source>
</evidence>
<evidence type="ECO:0000256" key="4">
    <source>
        <dbReference type="ARBA" id="ARBA00022989"/>
    </source>
</evidence>
<evidence type="ECO:0000256" key="5">
    <source>
        <dbReference type="ARBA" id="ARBA00023136"/>
    </source>
</evidence>
<feature type="transmembrane region" description="Helical" evidence="6">
    <location>
        <begin position="171"/>
        <end position="194"/>
    </location>
</feature>
<comment type="similarity">
    <text evidence="2">Belongs to the TspO/BZRP family.</text>
</comment>
<keyword evidence="5 6" id="KW-0472">Membrane</keyword>
<dbReference type="PANTHER" id="PTHR33802:SF1">
    <property type="entry name" value="XK-RELATED PROTEIN"/>
    <property type="match status" value="1"/>
</dbReference>
<comment type="caution">
    <text evidence="7">The sequence shown here is derived from an EMBL/GenBank/DDBJ whole genome shotgun (WGS) entry which is preliminary data.</text>
</comment>
<feature type="transmembrane region" description="Helical" evidence="6">
    <location>
        <begin position="51"/>
        <end position="71"/>
    </location>
</feature>
<keyword evidence="4 6" id="KW-1133">Transmembrane helix</keyword>
<evidence type="ECO:0000256" key="3">
    <source>
        <dbReference type="ARBA" id="ARBA00022692"/>
    </source>
</evidence>
<keyword evidence="3 6" id="KW-0812">Transmembrane</keyword>
<protein>
    <submittedName>
        <fullName evidence="7">Tryptophan-rich sensory protein</fullName>
    </submittedName>
</protein>
<evidence type="ECO:0000313" key="7">
    <source>
        <dbReference type="EMBL" id="MDO7906676.1"/>
    </source>
</evidence>
<reference evidence="7 8" key="1">
    <citation type="submission" date="2023-07" db="EMBL/GenBank/DDBJ databases">
        <title>Paenibacillus sp. JX-17 nov. isolated from soil.</title>
        <authorList>
            <person name="Wan Y."/>
            <person name="Liu B."/>
        </authorList>
    </citation>
    <scope>NUCLEOTIDE SEQUENCE [LARGE SCALE GENOMIC DNA]</scope>
    <source>
        <strain evidence="7 8">JX-17</strain>
    </source>
</reference>
<dbReference type="PANTHER" id="PTHR33802">
    <property type="entry name" value="SI:CH211-161H7.5-RELATED"/>
    <property type="match status" value="1"/>
</dbReference>
<sequence>MNRSHPYRWLNVIAFAAVIIVNYLAMSLPIGGRSTSEISDTYPTLITPAGYAFSIWSLIYLLLAGFVIYQASRGKDRESVHSIGIFFVLSCVFNIAWIFLWQYGYVEIALVDIVLLLLSLIVLYVRTRAIERPSLGEIWFLKVPFAIYLGWVSVATILNVSIALVKNNWNGFGISAETWAVVVLLIGAVLAVLVSFPYRDSVYPLVFVWAYIAIASKQHDNSTVLYTSWILAGLLFLYAVGLFFLRNRSRD</sequence>
<feature type="transmembrane region" description="Helical" evidence="6">
    <location>
        <begin position="145"/>
        <end position="165"/>
    </location>
</feature>
<comment type="subcellular location">
    <subcellularLocation>
        <location evidence="1">Membrane</location>
        <topology evidence="1">Multi-pass membrane protein</topology>
    </subcellularLocation>
</comment>
<dbReference type="InterPro" id="IPR004307">
    <property type="entry name" value="TspO_MBR"/>
</dbReference>
<proteinExistence type="inferred from homology"/>
<feature type="transmembrane region" description="Helical" evidence="6">
    <location>
        <begin position="224"/>
        <end position="245"/>
    </location>
</feature>
<organism evidence="7 8">
    <name type="scientific">Paenibacillus lacisoli</name>
    <dbReference type="NCBI Taxonomy" id="3064525"/>
    <lineage>
        <taxon>Bacteria</taxon>
        <taxon>Bacillati</taxon>
        <taxon>Bacillota</taxon>
        <taxon>Bacilli</taxon>
        <taxon>Bacillales</taxon>
        <taxon>Paenibacillaceae</taxon>
        <taxon>Paenibacillus</taxon>
    </lineage>
</organism>
<evidence type="ECO:0000256" key="1">
    <source>
        <dbReference type="ARBA" id="ARBA00004141"/>
    </source>
</evidence>
<dbReference type="Proteomes" id="UP001240171">
    <property type="component" value="Unassembled WGS sequence"/>
</dbReference>
<feature type="transmembrane region" description="Helical" evidence="6">
    <location>
        <begin position="108"/>
        <end position="125"/>
    </location>
</feature>
<accession>A0ABT9CBP3</accession>
<keyword evidence="8" id="KW-1185">Reference proteome</keyword>